<keyword evidence="4 8" id="KW-0274">FAD</keyword>
<dbReference type="PIRSF" id="PIRSF000332">
    <property type="entry name" value="FMO"/>
    <property type="match status" value="1"/>
</dbReference>
<evidence type="ECO:0000256" key="6">
    <source>
        <dbReference type="ARBA" id="ARBA00023002"/>
    </source>
</evidence>
<protein>
    <recommendedName>
        <fullName evidence="8">Flavin-containing monooxygenase</fullName>
        <ecNumber evidence="8">1.-.-.-</ecNumber>
    </recommendedName>
</protein>
<comment type="similarity">
    <text evidence="2 8">Belongs to the FMO family.</text>
</comment>
<keyword evidence="6 8" id="KW-0560">Oxidoreductase</keyword>
<evidence type="ECO:0000313" key="9">
    <source>
        <dbReference type="EMBL" id="CBX26643.1"/>
    </source>
</evidence>
<evidence type="ECO:0000256" key="1">
    <source>
        <dbReference type="ARBA" id="ARBA00001974"/>
    </source>
</evidence>
<reference evidence="9" key="2">
    <citation type="submission" date="2013-01" db="EMBL/GenBank/DDBJ databases">
        <title>Independent recruitment of a flavin-dependent monooxygenase for safe accumulation of sequestered pyrrolizidine alkaloids in grasshoppers and moths.</title>
        <authorList>
            <person name="Linzhu W."/>
            <person name="Till B."/>
            <person name="Dietrich O."/>
        </authorList>
    </citation>
    <scope>NUCLEOTIDE SEQUENCE</scope>
</reference>
<dbReference type="Pfam" id="PF00743">
    <property type="entry name" value="FMO-like"/>
    <property type="match status" value="2"/>
</dbReference>
<comment type="cofactor">
    <cofactor evidence="1 8">
        <name>FAD</name>
        <dbReference type="ChEBI" id="CHEBI:57692"/>
    </cofactor>
</comment>
<keyword evidence="7 8" id="KW-0503">Monooxygenase</keyword>
<dbReference type="InterPro" id="IPR036188">
    <property type="entry name" value="FAD/NAD-bd_sf"/>
</dbReference>
<keyword evidence="3 8" id="KW-0285">Flavoprotein</keyword>
<dbReference type="EC" id="1.-.-.-" evidence="8"/>
<dbReference type="SUPFAM" id="SSF51905">
    <property type="entry name" value="FAD/NAD(P)-binding domain"/>
    <property type="match status" value="2"/>
</dbReference>
<dbReference type="GO" id="GO:0050660">
    <property type="term" value="F:flavin adenine dinucleotide binding"/>
    <property type="evidence" value="ECO:0007669"/>
    <property type="project" value="InterPro"/>
</dbReference>
<organism evidence="9">
    <name type="scientific">Zonocerus variegatus</name>
    <dbReference type="NCBI Taxonomy" id="907066"/>
    <lineage>
        <taxon>Eukaryota</taxon>
        <taxon>Metazoa</taxon>
        <taxon>Ecdysozoa</taxon>
        <taxon>Arthropoda</taxon>
        <taxon>Hexapoda</taxon>
        <taxon>Insecta</taxon>
        <taxon>Pterygota</taxon>
        <taxon>Neoptera</taxon>
        <taxon>Polyneoptera</taxon>
        <taxon>Orthoptera</taxon>
        <taxon>Caelifera</taxon>
        <taxon>Acrididea</taxon>
        <taxon>Acridomorpha</taxon>
        <taxon>Pyrgomorphoidea</taxon>
        <taxon>Pyrgomorphidae</taxon>
        <taxon>Pyrgomorphinae</taxon>
        <taxon>Zonocerus</taxon>
    </lineage>
</organism>
<evidence type="ECO:0000256" key="3">
    <source>
        <dbReference type="ARBA" id="ARBA00022630"/>
    </source>
</evidence>
<accession>L0N8F3</accession>
<name>L0N8F3_9ORTH</name>
<sequence length="413" mass="47726">MRQVAVLGAGPCGLATARHLKHAGFEVTVFERSRHVGGTWNYTDETWMSEDGRPIYTSLYQNLVVNLPKEIMAFPDFPFHHVDDSYVSSKEVLKYFNNFCDAFDLRKLVKFQHHVENVRPCDSGWLVTVTDLTTMMEQSFEFDAVAVCTGQCWCPLYPNVEGRTIFRGRQIHAHEFRCPDSFRNRRVLVIGAGPSGHDLALNISYVAKQVFISRRELKTVEGLFPDNVTEKPLLTSLSEYTAHFSDGTSTDIDDIIYCTGYRFRFPFLSPECGVIVDEKRVHPLYLHVLNINKPTMGFVGVPHDACFSILFDLQAQWFTAVLAGRCTLPDAETMRKEEEEELERQLAAGFRPHFMYNRQWKYFKQLEDMAGAKPMPLYYMKMFDDLAPGLTKDLQHYRKNKYRIVDNENYEKI</sequence>
<reference evidence="9" key="1">
    <citation type="submission" date="2010-10" db="EMBL/GenBank/DDBJ databases">
        <authorList>
            <person name="Ober D."/>
        </authorList>
    </citation>
    <scope>NUCLEOTIDE SEQUENCE</scope>
</reference>
<dbReference type="AlphaFoldDB" id="L0N8F3"/>
<dbReference type="GO" id="GO:0050661">
    <property type="term" value="F:NADP binding"/>
    <property type="evidence" value="ECO:0007669"/>
    <property type="project" value="InterPro"/>
</dbReference>
<dbReference type="FunFam" id="3.50.50.60:FF:000138">
    <property type="entry name" value="Flavin-containing monooxygenase"/>
    <property type="match status" value="1"/>
</dbReference>
<dbReference type="PANTHER" id="PTHR23023">
    <property type="entry name" value="DIMETHYLANILINE MONOOXYGENASE"/>
    <property type="match status" value="1"/>
</dbReference>
<dbReference type="InterPro" id="IPR050346">
    <property type="entry name" value="FMO-like"/>
</dbReference>
<evidence type="ECO:0000256" key="5">
    <source>
        <dbReference type="ARBA" id="ARBA00022857"/>
    </source>
</evidence>
<dbReference type="InterPro" id="IPR020946">
    <property type="entry name" value="Flavin_mOase-like"/>
</dbReference>
<evidence type="ECO:0000256" key="2">
    <source>
        <dbReference type="ARBA" id="ARBA00009183"/>
    </source>
</evidence>
<evidence type="ECO:0000256" key="7">
    <source>
        <dbReference type="ARBA" id="ARBA00023033"/>
    </source>
</evidence>
<keyword evidence="5" id="KW-0521">NADP</keyword>
<gene>
    <name evidence="9" type="primary">fmoa</name>
</gene>
<dbReference type="EMBL" id="FR696371">
    <property type="protein sequence ID" value="CBX26643.1"/>
    <property type="molecule type" value="mRNA"/>
</dbReference>
<dbReference type="PRINTS" id="PR00370">
    <property type="entry name" value="FMOXYGENASE"/>
</dbReference>
<proteinExistence type="evidence at transcript level"/>
<dbReference type="GO" id="GO:0004499">
    <property type="term" value="F:N,N-dimethylaniline monooxygenase activity"/>
    <property type="evidence" value="ECO:0007669"/>
    <property type="project" value="InterPro"/>
</dbReference>
<dbReference type="InterPro" id="IPR000960">
    <property type="entry name" value="Flavin_mOase"/>
</dbReference>
<evidence type="ECO:0000256" key="8">
    <source>
        <dbReference type="RuleBase" id="RU361177"/>
    </source>
</evidence>
<evidence type="ECO:0000256" key="4">
    <source>
        <dbReference type="ARBA" id="ARBA00022827"/>
    </source>
</evidence>
<dbReference type="Gene3D" id="3.50.50.60">
    <property type="entry name" value="FAD/NAD(P)-binding domain"/>
    <property type="match status" value="2"/>
</dbReference>